<name>A0ABP0WPX7_9BRYO</name>
<evidence type="ECO:0000313" key="2">
    <source>
        <dbReference type="Proteomes" id="UP001497444"/>
    </source>
</evidence>
<protein>
    <submittedName>
        <fullName evidence="1">Uncharacterized protein</fullName>
    </submittedName>
</protein>
<dbReference type="Proteomes" id="UP001497444">
    <property type="component" value="Chromosome 2"/>
</dbReference>
<sequence length="171" mass="19193">MAMASKPCCVLRVTTLSSFSFQSPVLASRLSCKCRGHLRGVRASSFDGSKEMERALFEDGFAILPQLWSREEMGGGDAAEELQSGVFGIPQKQLLHRVVEPDVTVLEHHQLLHMPGFRCTDRSTSPEPWWDQSWQVLSLSPLFSAFGHCYRRPCPGGKLERAKKKQQQTES</sequence>
<organism evidence="1 2">
    <name type="scientific">Sphagnum jensenii</name>
    <dbReference type="NCBI Taxonomy" id="128206"/>
    <lineage>
        <taxon>Eukaryota</taxon>
        <taxon>Viridiplantae</taxon>
        <taxon>Streptophyta</taxon>
        <taxon>Embryophyta</taxon>
        <taxon>Bryophyta</taxon>
        <taxon>Sphagnophytina</taxon>
        <taxon>Sphagnopsida</taxon>
        <taxon>Sphagnales</taxon>
        <taxon>Sphagnaceae</taxon>
        <taxon>Sphagnum</taxon>
    </lineage>
</organism>
<keyword evidence="2" id="KW-1185">Reference proteome</keyword>
<evidence type="ECO:0000313" key="1">
    <source>
        <dbReference type="EMBL" id="CAK9268924.1"/>
    </source>
</evidence>
<proteinExistence type="predicted"/>
<gene>
    <name evidence="1" type="ORF">CSSPJE1EN1_LOCUS14402</name>
</gene>
<dbReference type="EMBL" id="OZ020097">
    <property type="protein sequence ID" value="CAK9268924.1"/>
    <property type="molecule type" value="Genomic_DNA"/>
</dbReference>
<reference evidence="1 2" key="1">
    <citation type="submission" date="2024-02" db="EMBL/GenBank/DDBJ databases">
        <authorList>
            <consortium name="ELIXIR-Norway"/>
            <consortium name="Elixir Norway"/>
        </authorList>
    </citation>
    <scope>NUCLEOTIDE SEQUENCE [LARGE SCALE GENOMIC DNA]</scope>
</reference>
<accession>A0ABP0WPX7</accession>